<dbReference type="EMBL" id="JACQPB010000039">
    <property type="protein sequence ID" value="MBI4210655.1"/>
    <property type="molecule type" value="Genomic_DNA"/>
</dbReference>
<comment type="caution">
    <text evidence="4">The sequence shown here is derived from an EMBL/GenBank/DDBJ whole genome shotgun (WGS) entry which is preliminary data.</text>
</comment>
<keyword evidence="2" id="KW-0548">Nucleotidyltransferase</keyword>
<dbReference type="Pfam" id="PF00483">
    <property type="entry name" value="NTP_transferase"/>
    <property type="match status" value="1"/>
</dbReference>
<dbReference type="PANTHER" id="PTHR43584">
    <property type="entry name" value="NUCLEOTIDYL TRANSFERASE"/>
    <property type="match status" value="1"/>
</dbReference>
<dbReference type="CDD" id="cd04181">
    <property type="entry name" value="NTP_transferase"/>
    <property type="match status" value="1"/>
</dbReference>
<dbReference type="Proteomes" id="UP000732298">
    <property type="component" value="Unassembled WGS sequence"/>
</dbReference>
<dbReference type="InterPro" id="IPR050065">
    <property type="entry name" value="GlmU-like"/>
</dbReference>
<evidence type="ECO:0000256" key="1">
    <source>
        <dbReference type="ARBA" id="ARBA00022679"/>
    </source>
</evidence>
<dbReference type="InterPro" id="IPR005835">
    <property type="entry name" value="NTP_transferase_dom"/>
</dbReference>
<proteinExistence type="predicted"/>
<dbReference type="PANTHER" id="PTHR43584:SF8">
    <property type="entry name" value="N-ACETYLMURAMATE ALPHA-1-PHOSPHATE URIDYLYLTRANSFERASE"/>
    <property type="match status" value="1"/>
</dbReference>
<keyword evidence="1" id="KW-0808">Transferase</keyword>
<evidence type="ECO:0000313" key="4">
    <source>
        <dbReference type="EMBL" id="MBI4210655.1"/>
    </source>
</evidence>
<dbReference type="GO" id="GO:0016779">
    <property type="term" value="F:nucleotidyltransferase activity"/>
    <property type="evidence" value="ECO:0007669"/>
    <property type="project" value="UniProtKB-KW"/>
</dbReference>
<dbReference type="AlphaFoldDB" id="A0A8T3YKT0"/>
<protein>
    <submittedName>
        <fullName evidence="4">Nucleotidyltransferase family protein</fullName>
    </submittedName>
</protein>
<dbReference type="InterPro" id="IPR029044">
    <property type="entry name" value="Nucleotide-diphossugar_trans"/>
</dbReference>
<gene>
    <name evidence="4" type="ORF">HY544_04080</name>
</gene>
<evidence type="ECO:0000259" key="3">
    <source>
        <dbReference type="Pfam" id="PF00483"/>
    </source>
</evidence>
<name>A0A8T3YKT0_9ARCH</name>
<evidence type="ECO:0000313" key="5">
    <source>
        <dbReference type="Proteomes" id="UP000732298"/>
    </source>
</evidence>
<accession>A0A8T3YKT0</accession>
<reference evidence="4" key="1">
    <citation type="submission" date="2020-07" db="EMBL/GenBank/DDBJ databases">
        <title>Huge and variable diversity of episymbiotic CPR bacteria and DPANN archaea in groundwater ecosystems.</title>
        <authorList>
            <person name="He C.Y."/>
            <person name="Keren R."/>
            <person name="Whittaker M."/>
            <person name="Farag I.F."/>
            <person name="Doudna J."/>
            <person name="Cate J.H.D."/>
            <person name="Banfield J.F."/>
        </authorList>
    </citation>
    <scope>NUCLEOTIDE SEQUENCE</scope>
    <source>
        <strain evidence="4">NC_groundwater_1296_Ag_S-0.2um_52_80</strain>
    </source>
</reference>
<dbReference type="SUPFAM" id="SSF53448">
    <property type="entry name" value="Nucleotide-diphospho-sugar transferases"/>
    <property type="match status" value="1"/>
</dbReference>
<sequence>MQSIILAGGRGTRLAPITDVVPKCLVEIKGRPMLEWILEKIIAAGINEVNLIVGYKREMIEEHFGPEFEGVKINYFLQKEQLGTAHAVSLCERHMKGDFLLANGDVIIGTREYEKLTRARTKRPCGIVLARKVSDPSRFGVLKVSGAEVVDIIEKPRPGKEPGNIVSTGTYMLGKDIFGSVRQTSPSKRNEFEIVDSLLNYIATGKSIEYRMCKGPIVDISSFEDLVAANNLPEKEFPQ</sequence>
<organism evidence="4 5">
    <name type="scientific">Candidatus Iainarchaeum sp</name>
    <dbReference type="NCBI Taxonomy" id="3101447"/>
    <lineage>
        <taxon>Archaea</taxon>
        <taxon>Candidatus Iainarchaeota</taxon>
        <taxon>Candidatus Iainarchaeia</taxon>
        <taxon>Candidatus Iainarchaeales</taxon>
        <taxon>Candidatus Iainarchaeaceae</taxon>
        <taxon>Candidatus Iainarchaeum</taxon>
    </lineage>
</organism>
<evidence type="ECO:0000256" key="2">
    <source>
        <dbReference type="ARBA" id="ARBA00022695"/>
    </source>
</evidence>
<feature type="domain" description="Nucleotidyl transferase" evidence="3">
    <location>
        <begin position="3"/>
        <end position="232"/>
    </location>
</feature>
<dbReference type="Gene3D" id="3.90.550.10">
    <property type="entry name" value="Spore Coat Polysaccharide Biosynthesis Protein SpsA, Chain A"/>
    <property type="match status" value="1"/>
</dbReference>